<comment type="subcellular location">
    <subcellularLocation>
        <location evidence="1">Membrane</location>
        <topology evidence="1">Multi-pass membrane protein</topology>
    </subcellularLocation>
</comment>
<dbReference type="GO" id="GO:0015244">
    <property type="term" value="F:fluconazole transmembrane transporter activity"/>
    <property type="evidence" value="ECO:0007669"/>
    <property type="project" value="TreeGrafter"/>
</dbReference>
<proteinExistence type="predicted"/>
<keyword evidence="3 6" id="KW-1133">Transmembrane helix</keyword>
<accession>A0A9P8FPL2</accession>
<feature type="transmembrane region" description="Helical" evidence="6">
    <location>
        <begin position="553"/>
        <end position="575"/>
    </location>
</feature>
<dbReference type="CDD" id="cd14688">
    <property type="entry name" value="bZIP_YAP"/>
    <property type="match status" value="1"/>
</dbReference>
<reference evidence="7" key="1">
    <citation type="journal article" date="2021" name="J Fungi (Basel)">
        <title>Virulence traits and population genomics of the black yeast Aureobasidium melanogenum.</title>
        <authorList>
            <person name="Cernosa A."/>
            <person name="Sun X."/>
            <person name="Gostincar C."/>
            <person name="Fang C."/>
            <person name="Gunde-Cimerman N."/>
            <person name="Song Z."/>
        </authorList>
    </citation>
    <scope>NUCLEOTIDE SEQUENCE</scope>
    <source>
        <strain evidence="7">EXF-9298</strain>
    </source>
</reference>
<dbReference type="InterPro" id="IPR036259">
    <property type="entry name" value="MFS_trans_sf"/>
</dbReference>
<gene>
    <name evidence="7" type="ORF">KCU98_g9251</name>
</gene>
<dbReference type="PANTHER" id="PTHR23502:SF23">
    <property type="entry name" value="FLUCONAZOLE RESISTANCE PROTEIN 1"/>
    <property type="match status" value="1"/>
</dbReference>
<dbReference type="AlphaFoldDB" id="A0A9P8FPL2"/>
<evidence type="ECO:0000256" key="3">
    <source>
        <dbReference type="ARBA" id="ARBA00022989"/>
    </source>
</evidence>
<evidence type="ECO:0000313" key="7">
    <source>
        <dbReference type="EMBL" id="KAG9978697.1"/>
    </source>
</evidence>
<feature type="region of interest" description="Disordered" evidence="5">
    <location>
        <begin position="115"/>
        <end position="153"/>
    </location>
</feature>
<dbReference type="SUPFAM" id="SSF103473">
    <property type="entry name" value="MFS general substrate transporter"/>
    <property type="match status" value="1"/>
</dbReference>
<dbReference type="GO" id="GO:1990961">
    <property type="term" value="P:xenobiotic detoxification by transmembrane export across the plasma membrane"/>
    <property type="evidence" value="ECO:0007669"/>
    <property type="project" value="TreeGrafter"/>
</dbReference>
<evidence type="ECO:0000256" key="5">
    <source>
        <dbReference type="SAM" id="MobiDB-lite"/>
    </source>
</evidence>
<reference evidence="7" key="2">
    <citation type="submission" date="2021-08" db="EMBL/GenBank/DDBJ databases">
        <authorList>
            <person name="Gostincar C."/>
            <person name="Sun X."/>
            <person name="Song Z."/>
            <person name="Gunde-Cimerman N."/>
        </authorList>
    </citation>
    <scope>NUCLEOTIDE SEQUENCE</scope>
    <source>
        <strain evidence="7">EXF-9298</strain>
    </source>
</reference>
<dbReference type="Proteomes" id="UP000729357">
    <property type="component" value="Unassembled WGS sequence"/>
</dbReference>
<protein>
    <submittedName>
        <fullName evidence="7">Uncharacterized protein</fullName>
    </submittedName>
</protein>
<name>A0A9P8FPL2_AURME</name>
<dbReference type="GO" id="GO:0005886">
    <property type="term" value="C:plasma membrane"/>
    <property type="evidence" value="ECO:0007669"/>
    <property type="project" value="TreeGrafter"/>
</dbReference>
<dbReference type="EMBL" id="JAHFXS010001242">
    <property type="protein sequence ID" value="KAG9978697.1"/>
    <property type="molecule type" value="Genomic_DNA"/>
</dbReference>
<evidence type="ECO:0000256" key="2">
    <source>
        <dbReference type="ARBA" id="ARBA00022692"/>
    </source>
</evidence>
<evidence type="ECO:0000256" key="4">
    <source>
        <dbReference type="ARBA" id="ARBA00023136"/>
    </source>
</evidence>
<feature type="compositionally biased region" description="Low complexity" evidence="5">
    <location>
        <begin position="116"/>
        <end position="128"/>
    </location>
</feature>
<keyword evidence="8" id="KW-1185">Reference proteome</keyword>
<dbReference type="InterPro" id="IPR021833">
    <property type="entry name" value="DUF3425"/>
</dbReference>
<organism evidence="7 8">
    <name type="scientific">Aureobasidium melanogenum</name>
    <name type="common">Aureobasidium pullulans var. melanogenum</name>
    <dbReference type="NCBI Taxonomy" id="46634"/>
    <lineage>
        <taxon>Eukaryota</taxon>
        <taxon>Fungi</taxon>
        <taxon>Dikarya</taxon>
        <taxon>Ascomycota</taxon>
        <taxon>Pezizomycotina</taxon>
        <taxon>Dothideomycetes</taxon>
        <taxon>Dothideomycetidae</taxon>
        <taxon>Dothideales</taxon>
        <taxon>Saccotheciaceae</taxon>
        <taxon>Aureobasidium</taxon>
    </lineage>
</organism>
<dbReference type="PANTHER" id="PTHR23502">
    <property type="entry name" value="MAJOR FACILITATOR SUPERFAMILY"/>
    <property type="match status" value="1"/>
</dbReference>
<feature type="compositionally biased region" description="Polar residues" evidence="5">
    <location>
        <begin position="17"/>
        <end position="31"/>
    </location>
</feature>
<feature type="transmembrane region" description="Helical" evidence="6">
    <location>
        <begin position="487"/>
        <end position="509"/>
    </location>
</feature>
<feature type="compositionally biased region" description="Basic and acidic residues" evidence="5">
    <location>
        <begin position="34"/>
        <end position="48"/>
    </location>
</feature>
<keyword evidence="4 6" id="KW-0472">Membrane</keyword>
<dbReference type="Pfam" id="PF11905">
    <property type="entry name" value="DUF3425"/>
    <property type="match status" value="1"/>
</dbReference>
<evidence type="ECO:0000313" key="8">
    <source>
        <dbReference type="Proteomes" id="UP000729357"/>
    </source>
</evidence>
<feature type="region of interest" description="Disordered" evidence="5">
    <location>
        <begin position="1"/>
        <end position="55"/>
    </location>
</feature>
<comment type="caution">
    <text evidence="7">The sequence shown here is derived from an EMBL/GenBank/DDBJ whole genome shotgun (WGS) entry which is preliminary data.</text>
</comment>
<evidence type="ECO:0000256" key="1">
    <source>
        <dbReference type="ARBA" id="ARBA00004141"/>
    </source>
</evidence>
<keyword evidence="2 6" id="KW-0812">Transmembrane</keyword>
<sequence>MASRQYGSNDGGEASRNRSTVSRSSEAPTQQDDIEMKKARKREQDRLCQRRKREKDRENLRRLEARLNGLQNPDEPKVVLDLILRHEQDQERLNRQAERLRQIESLIRTSLSDIGNEATSSSTSNDSVVDAKPDAKHATSLPTAPAPIPTTIPTTEVPMYTTVQTAPMPTATTTSMVMPINNPALLASQYPMTIPLNMPPQQTQPIMPSSPPQHQQQISTITDAMSAVPGTAAAYTDEAFDQHIIVMVMIHGWDAVAAYMQLDPLWNLLRQIDGSACSQWRKADRMVGMLSFRRMMKGMAMGPQAMANIEPKFMRPRPSQIHVPHIPNGDYFPWPGVRERFVFEGHKYDNDTFLALFNSSTRFMWNSDFSTTFVQNDKQLFQFSDELIKRFNNLSCWRIDASFIAAYPEFAGDIPTYNSVPKKIDDKSYDGEYYFGSDTNDGVVSHNGPGATTTPEGQWIYDNGRWYIAGATVAGAFGWSAKADIHWIMPIIGSAFFSMGSALLFNSVLNYLPDAYPEYAASVLAGNDFMRPAFGAGFPLFDRAMYDDLGVDWASSALGFLAIAFILVPFALYLFG</sequence>
<evidence type="ECO:0000256" key="6">
    <source>
        <dbReference type="SAM" id="Phobius"/>
    </source>
</evidence>
<feature type="non-terminal residue" evidence="7">
    <location>
        <position position="1"/>
    </location>
</feature>